<dbReference type="AlphaFoldDB" id="A0A9X6RJF8"/>
<keyword evidence="1" id="KW-1133">Transmembrane helix</keyword>
<protein>
    <submittedName>
        <fullName evidence="2">Uncharacterized protein</fullName>
    </submittedName>
</protein>
<feature type="transmembrane region" description="Helical" evidence="1">
    <location>
        <begin position="307"/>
        <end position="333"/>
    </location>
</feature>
<feature type="transmembrane region" description="Helical" evidence="1">
    <location>
        <begin position="63"/>
        <end position="82"/>
    </location>
</feature>
<evidence type="ECO:0000313" key="3">
    <source>
        <dbReference type="Proteomes" id="UP000192578"/>
    </source>
</evidence>
<reference evidence="3" key="1">
    <citation type="submission" date="2017-01" db="EMBL/GenBank/DDBJ databases">
        <title>Comparative genomics of anhydrobiosis in the tardigrade Hypsibius dujardini.</title>
        <authorList>
            <person name="Yoshida Y."/>
            <person name="Koutsovoulos G."/>
            <person name="Laetsch D."/>
            <person name="Stevens L."/>
            <person name="Kumar S."/>
            <person name="Horikawa D."/>
            <person name="Ishino K."/>
            <person name="Komine S."/>
            <person name="Tomita M."/>
            <person name="Blaxter M."/>
            <person name="Arakawa K."/>
        </authorList>
    </citation>
    <scope>NUCLEOTIDE SEQUENCE [LARGE SCALE GENOMIC DNA]</scope>
    <source>
        <strain evidence="3">Z151</strain>
    </source>
</reference>
<keyword evidence="1" id="KW-0472">Membrane</keyword>
<comment type="caution">
    <text evidence="2">The sequence shown here is derived from an EMBL/GenBank/DDBJ whole genome shotgun (WGS) entry which is preliminary data.</text>
</comment>
<feature type="transmembrane region" description="Helical" evidence="1">
    <location>
        <begin position="486"/>
        <end position="509"/>
    </location>
</feature>
<name>A0A9X6RJF8_HYPEX</name>
<proteinExistence type="predicted"/>
<gene>
    <name evidence="2" type="ORF">BV898_14574</name>
</gene>
<organism evidence="2 3">
    <name type="scientific">Hypsibius exemplaris</name>
    <name type="common">Freshwater tardigrade</name>
    <dbReference type="NCBI Taxonomy" id="2072580"/>
    <lineage>
        <taxon>Eukaryota</taxon>
        <taxon>Metazoa</taxon>
        <taxon>Ecdysozoa</taxon>
        <taxon>Tardigrada</taxon>
        <taxon>Eutardigrada</taxon>
        <taxon>Parachela</taxon>
        <taxon>Hypsibioidea</taxon>
        <taxon>Hypsibiidae</taxon>
        <taxon>Hypsibius</taxon>
    </lineage>
</organism>
<sequence length="546" mass="61368">MGSGRYGNALNNEAVMNTVHRALFLLLADLLAGPKWFLINNFTSLIDFLFGADYDYLSSYQDVRFTVTGIGFVFAWWMVHFLNTRQMWFNGVALELFLLVQVLGYLSNHAFTTHNAYIPLAIAGALHILLGHYRHYLGQIRILDPEQSVYSVSQLQRPFVPRRALQLIQITPFLYALMVRLQPHIDETTYVRVKYSLGMADALVYVGINMDMGLVVLSRLVGTIRTALREFSVQNIAWMVRVNVTGSHTVMIRDFGWRSVPSDQLHSAWCIYWLLKVALISVAWGNVDPVDRDTYWHFMAQELSGSFVAATATVYFCCLLTGTMLTSFAALFACSGDAIPKSNVLHGSFDTVQLIRWSCFPWKLNPAQHVRLTINAVMLGHIPLCGKMIQIVGHTARRTCACSVQKWLHAIGGVIAMLGYFLYSYLVTYYLNINAPSVSQCFADTISHTSGVWLFYNLLITLMEITITCVFQGLDSATSRQNLEKGTVLFRTTMTGVLAVSLTLVNLWALNEALFVLHESCGYKDVAHNCLQIAARIAFAVITVRN</sequence>
<feature type="transmembrane region" description="Helical" evidence="1">
    <location>
        <begin position="116"/>
        <end position="133"/>
    </location>
</feature>
<accession>A0A9X6RJF8</accession>
<feature type="transmembrane region" description="Helical" evidence="1">
    <location>
        <begin position="87"/>
        <end position="104"/>
    </location>
</feature>
<dbReference type="OrthoDB" id="10378058at2759"/>
<keyword evidence="1" id="KW-0812">Transmembrane</keyword>
<feature type="transmembrane region" description="Helical" evidence="1">
    <location>
        <begin position="21"/>
        <end position="43"/>
    </location>
</feature>
<evidence type="ECO:0000256" key="1">
    <source>
        <dbReference type="SAM" id="Phobius"/>
    </source>
</evidence>
<keyword evidence="3" id="KW-1185">Reference proteome</keyword>
<evidence type="ECO:0000313" key="2">
    <source>
        <dbReference type="EMBL" id="OWA50043.1"/>
    </source>
</evidence>
<dbReference type="Proteomes" id="UP000192578">
    <property type="component" value="Unassembled WGS sequence"/>
</dbReference>
<dbReference type="EMBL" id="MTYJ01000180">
    <property type="protein sequence ID" value="OWA50043.1"/>
    <property type="molecule type" value="Genomic_DNA"/>
</dbReference>
<feature type="transmembrane region" description="Helical" evidence="1">
    <location>
        <begin position="407"/>
        <end position="431"/>
    </location>
</feature>
<feature type="transmembrane region" description="Helical" evidence="1">
    <location>
        <begin position="268"/>
        <end position="287"/>
    </location>
</feature>
<feature type="transmembrane region" description="Helical" evidence="1">
    <location>
        <begin position="451"/>
        <end position="474"/>
    </location>
</feature>